<sequence length="96" mass="11418">MAISGEMVRVLGFLTPDVNNSFATSQIQKLGFLRILRNHDILTEKQKRMTRLKEWNGKDMNEGEQRRMLNFEYDFFFLGYTHWHDQSLWIGHGRVA</sequence>
<accession>A0A9P5YQQ2</accession>
<gene>
    <name evidence="1" type="ORF">BDN70DRAFT_337195</name>
</gene>
<protein>
    <submittedName>
        <fullName evidence="1">Uncharacterized protein</fullName>
    </submittedName>
</protein>
<comment type="caution">
    <text evidence="1">The sequence shown here is derived from an EMBL/GenBank/DDBJ whole genome shotgun (WGS) entry which is preliminary data.</text>
</comment>
<dbReference type="Proteomes" id="UP000807469">
    <property type="component" value="Unassembled WGS sequence"/>
</dbReference>
<organism evidence="1 2">
    <name type="scientific">Pholiota conissans</name>
    <dbReference type="NCBI Taxonomy" id="109636"/>
    <lineage>
        <taxon>Eukaryota</taxon>
        <taxon>Fungi</taxon>
        <taxon>Dikarya</taxon>
        <taxon>Basidiomycota</taxon>
        <taxon>Agaricomycotina</taxon>
        <taxon>Agaricomycetes</taxon>
        <taxon>Agaricomycetidae</taxon>
        <taxon>Agaricales</taxon>
        <taxon>Agaricineae</taxon>
        <taxon>Strophariaceae</taxon>
        <taxon>Pholiota</taxon>
    </lineage>
</organism>
<evidence type="ECO:0000313" key="1">
    <source>
        <dbReference type="EMBL" id="KAF9474107.1"/>
    </source>
</evidence>
<keyword evidence="2" id="KW-1185">Reference proteome</keyword>
<dbReference type="AlphaFoldDB" id="A0A9P5YQQ2"/>
<evidence type="ECO:0000313" key="2">
    <source>
        <dbReference type="Proteomes" id="UP000807469"/>
    </source>
</evidence>
<dbReference type="EMBL" id="MU155396">
    <property type="protein sequence ID" value="KAF9474107.1"/>
    <property type="molecule type" value="Genomic_DNA"/>
</dbReference>
<reference evidence="1" key="1">
    <citation type="submission" date="2020-11" db="EMBL/GenBank/DDBJ databases">
        <authorList>
            <consortium name="DOE Joint Genome Institute"/>
            <person name="Ahrendt S."/>
            <person name="Riley R."/>
            <person name="Andreopoulos W."/>
            <person name="Labutti K."/>
            <person name="Pangilinan J."/>
            <person name="Ruiz-Duenas F.J."/>
            <person name="Barrasa J.M."/>
            <person name="Sanchez-Garcia M."/>
            <person name="Camarero S."/>
            <person name="Miyauchi S."/>
            <person name="Serrano A."/>
            <person name="Linde D."/>
            <person name="Babiker R."/>
            <person name="Drula E."/>
            <person name="Ayuso-Fernandez I."/>
            <person name="Pacheco R."/>
            <person name="Padilla G."/>
            <person name="Ferreira P."/>
            <person name="Barriuso J."/>
            <person name="Kellner H."/>
            <person name="Castanera R."/>
            <person name="Alfaro M."/>
            <person name="Ramirez L."/>
            <person name="Pisabarro A.G."/>
            <person name="Kuo A."/>
            <person name="Tritt A."/>
            <person name="Lipzen A."/>
            <person name="He G."/>
            <person name="Yan M."/>
            <person name="Ng V."/>
            <person name="Cullen D."/>
            <person name="Martin F."/>
            <person name="Rosso M.-N."/>
            <person name="Henrissat B."/>
            <person name="Hibbett D."/>
            <person name="Martinez A.T."/>
            <person name="Grigoriev I.V."/>
        </authorList>
    </citation>
    <scope>NUCLEOTIDE SEQUENCE</scope>
    <source>
        <strain evidence="1">CIRM-BRFM 674</strain>
    </source>
</reference>
<proteinExistence type="predicted"/>
<name>A0A9P5YQQ2_9AGAR</name>